<dbReference type="EMBL" id="BMAU01021219">
    <property type="protein sequence ID" value="GFY00323.1"/>
    <property type="molecule type" value="Genomic_DNA"/>
</dbReference>
<gene>
    <name evidence="1" type="ORF">TNCV_4711251</name>
</gene>
<sequence length="136" mass="14923">MFNIPAMLPRGGAAVKSIHPNYDTGCRTNVVMYSATVQQSLSRCSMYQQCVLEGVRKWNPIPPNYDTGCRTNVVMYNATVQQPLSRCSMYQQCVLEGCGSGINSTQTMIPDAGPIRVVMYNATIRLSADVQCTSIS</sequence>
<keyword evidence="2" id="KW-1185">Reference proteome</keyword>
<organism evidence="1 2">
    <name type="scientific">Trichonephila clavipes</name>
    <name type="common">Golden silk orbweaver</name>
    <name type="synonym">Nephila clavipes</name>
    <dbReference type="NCBI Taxonomy" id="2585209"/>
    <lineage>
        <taxon>Eukaryota</taxon>
        <taxon>Metazoa</taxon>
        <taxon>Ecdysozoa</taxon>
        <taxon>Arthropoda</taxon>
        <taxon>Chelicerata</taxon>
        <taxon>Arachnida</taxon>
        <taxon>Araneae</taxon>
        <taxon>Araneomorphae</taxon>
        <taxon>Entelegynae</taxon>
        <taxon>Araneoidea</taxon>
        <taxon>Nephilidae</taxon>
        <taxon>Trichonephila</taxon>
    </lineage>
</organism>
<dbReference type="Proteomes" id="UP000887159">
    <property type="component" value="Unassembled WGS sequence"/>
</dbReference>
<name>A0A8X6VA01_TRICX</name>
<protein>
    <submittedName>
        <fullName evidence="1">Uncharacterized protein</fullName>
    </submittedName>
</protein>
<reference evidence="1" key="1">
    <citation type="submission" date="2020-08" db="EMBL/GenBank/DDBJ databases">
        <title>Multicomponent nature underlies the extraordinary mechanical properties of spider dragline silk.</title>
        <authorList>
            <person name="Kono N."/>
            <person name="Nakamura H."/>
            <person name="Mori M."/>
            <person name="Yoshida Y."/>
            <person name="Ohtoshi R."/>
            <person name="Malay A.D."/>
            <person name="Moran D.A.P."/>
            <person name="Tomita M."/>
            <person name="Numata K."/>
            <person name="Arakawa K."/>
        </authorList>
    </citation>
    <scope>NUCLEOTIDE SEQUENCE</scope>
</reference>
<proteinExistence type="predicted"/>
<accession>A0A8X6VA01</accession>
<evidence type="ECO:0000313" key="2">
    <source>
        <dbReference type="Proteomes" id="UP000887159"/>
    </source>
</evidence>
<dbReference type="AlphaFoldDB" id="A0A8X6VA01"/>
<evidence type="ECO:0000313" key="1">
    <source>
        <dbReference type="EMBL" id="GFY00323.1"/>
    </source>
</evidence>
<comment type="caution">
    <text evidence="1">The sequence shown here is derived from an EMBL/GenBank/DDBJ whole genome shotgun (WGS) entry which is preliminary data.</text>
</comment>